<dbReference type="PANTHER" id="PTHR10196">
    <property type="entry name" value="SUGAR KINASE"/>
    <property type="match status" value="1"/>
</dbReference>
<evidence type="ECO:0000256" key="9">
    <source>
        <dbReference type="ARBA" id="ARBA00054633"/>
    </source>
</evidence>
<feature type="binding site" evidence="11">
    <location>
        <position position="307"/>
    </location>
    <ligand>
        <name>ADP</name>
        <dbReference type="ChEBI" id="CHEBI:456216"/>
    </ligand>
</feature>
<evidence type="ECO:0000256" key="1">
    <source>
        <dbReference type="ARBA" id="ARBA00005190"/>
    </source>
</evidence>
<feature type="binding site" evidence="11">
    <location>
        <position position="408"/>
    </location>
    <ligand>
        <name>ATP</name>
        <dbReference type="ChEBI" id="CHEBI:30616"/>
    </ligand>
</feature>
<feature type="binding site" evidence="11">
    <location>
        <position position="13"/>
    </location>
    <ligand>
        <name>ATP</name>
        <dbReference type="ChEBI" id="CHEBI:30616"/>
    </ligand>
</feature>
<feature type="binding site" evidence="11">
    <location>
        <position position="12"/>
    </location>
    <ligand>
        <name>sn-glycerol 3-phosphate</name>
        <dbReference type="ChEBI" id="CHEBI:57597"/>
    </ligand>
</feature>
<dbReference type="FunFam" id="3.30.420.40:FF:000008">
    <property type="entry name" value="Glycerol kinase"/>
    <property type="match status" value="1"/>
</dbReference>
<evidence type="ECO:0000256" key="11">
    <source>
        <dbReference type="HAMAP-Rule" id="MF_00186"/>
    </source>
</evidence>
<feature type="binding site" evidence="11">
    <location>
        <position position="12"/>
    </location>
    <ligand>
        <name>ATP</name>
        <dbReference type="ChEBI" id="CHEBI:30616"/>
    </ligand>
</feature>
<protein>
    <recommendedName>
        <fullName evidence="11">Glycerol kinase</fullName>
        <ecNumber evidence="11">2.7.1.30</ecNumber>
    </recommendedName>
    <alternativeName>
        <fullName evidence="11">ATP:glycerol 3-phosphotransferase</fullName>
    </alternativeName>
    <alternativeName>
        <fullName evidence="11">Glycerokinase</fullName>
        <shortName evidence="11">GK</shortName>
    </alternativeName>
</protein>
<dbReference type="HAMAP" id="MF_00186">
    <property type="entry name" value="Glycerol_kin"/>
    <property type="match status" value="1"/>
</dbReference>
<evidence type="ECO:0000256" key="10">
    <source>
        <dbReference type="ARBA" id="ARBA00063665"/>
    </source>
</evidence>
<feature type="binding site" evidence="11">
    <location>
        <position position="242"/>
    </location>
    <ligand>
        <name>glycerol</name>
        <dbReference type="ChEBI" id="CHEBI:17754"/>
    </ligand>
</feature>
<comment type="subunit">
    <text evidence="10 11">Homotetramer and homodimer (in equilibrium).</text>
</comment>
<feature type="binding site" evidence="11">
    <location>
        <position position="243"/>
    </location>
    <ligand>
        <name>glycerol</name>
        <dbReference type="ChEBI" id="CHEBI:17754"/>
    </ligand>
</feature>
<evidence type="ECO:0000256" key="4">
    <source>
        <dbReference type="ARBA" id="ARBA00022741"/>
    </source>
</evidence>
<comment type="catalytic activity">
    <reaction evidence="8 11">
        <text>glycerol + ATP = sn-glycerol 3-phosphate + ADP + H(+)</text>
        <dbReference type="Rhea" id="RHEA:21644"/>
        <dbReference type="ChEBI" id="CHEBI:15378"/>
        <dbReference type="ChEBI" id="CHEBI:17754"/>
        <dbReference type="ChEBI" id="CHEBI:30616"/>
        <dbReference type="ChEBI" id="CHEBI:57597"/>
        <dbReference type="ChEBI" id="CHEBI:456216"/>
        <dbReference type="EC" id="2.7.1.30"/>
    </reaction>
</comment>
<evidence type="ECO:0000256" key="5">
    <source>
        <dbReference type="ARBA" id="ARBA00022777"/>
    </source>
</evidence>
<dbReference type="NCBIfam" id="TIGR01311">
    <property type="entry name" value="glycerol_kin"/>
    <property type="match status" value="1"/>
</dbReference>
<comment type="pathway">
    <text evidence="1 11">Polyol metabolism; glycerol degradation via glycerol kinase pathway; sn-glycerol 3-phosphate from glycerol: step 1/1.</text>
</comment>
<feature type="domain" description="Carbohydrate kinase FGGY N-terminal" evidence="12">
    <location>
        <begin position="4"/>
        <end position="249"/>
    </location>
</feature>
<feature type="binding site" evidence="11">
    <location>
        <position position="82"/>
    </location>
    <ligand>
        <name>glycerol</name>
        <dbReference type="ChEBI" id="CHEBI:17754"/>
    </ligand>
</feature>
<dbReference type="KEGG" id="cdrk:B9W14_14400"/>
<dbReference type="PANTHER" id="PTHR10196:SF69">
    <property type="entry name" value="GLYCEROL KINASE"/>
    <property type="match status" value="1"/>
</dbReference>
<feature type="binding site" evidence="11">
    <location>
        <position position="14"/>
    </location>
    <ligand>
        <name>ATP</name>
        <dbReference type="ChEBI" id="CHEBI:30616"/>
    </ligand>
</feature>
<feature type="binding site" evidence="11">
    <location>
        <position position="16"/>
    </location>
    <ligand>
        <name>ADP</name>
        <dbReference type="ChEBI" id="CHEBI:456216"/>
    </ligand>
</feature>
<dbReference type="FunFam" id="3.30.420.40:FF:000007">
    <property type="entry name" value="Glycerol kinase"/>
    <property type="match status" value="1"/>
</dbReference>
<evidence type="ECO:0000259" key="13">
    <source>
        <dbReference type="Pfam" id="PF02782"/>
    </source>
</evidence>
<dbReference type="SUPFAM" id="SSF53067">
    <property type="entry name" value="Actin-like ATPase domain"/>
    <property type="match status" value="2"/>
</dbReference>
<feature type="domain" description="Carbohydrate kinase FGGY C-terminal" evidence="13">
    <location>
        <begin position="259"/>
        <end position="447"/>
    </location>
</feature>
<dbReference type="NCBIfam" id="NF000756">
    <property type="entry name" value="PRK00047.1"/>
    <property type="match status" value="1"/>
</dbReference>
<comment type="function">
    <text evidence="9 11">Key enzyme in the regulation of glycerol uptake and metabolism. Catalyzes the phosphorylation of glycerol to yield sn-glycerol 3-phosphate.</text>
</comment>
<dbReference type="GO" id="GO:0019563">
    <property type="term" value="P:glycerol catabolic process"/>
    <property type="evidence" value="ECO:0007669"/>
    <property type="project" value="UniProtKB-UniRule"/>
</dbReference>
<feature type="binding site" evidence="11">
    <location>
        <position position="242"/>
    </location>
    <ligand>
        <name>sn-glycerol 3-phosphate</name>
        <dbReference type="ChEBI" id="CHEBI:57597"/>
    </ligand>
</feature>
<dbReference type="RefSeq" id="WP_032076914.1">
    <property type="nucleotide sequence ID" value="NZ_CP020953.1"/>
</dbReference>
<dbReference type="GO" id="GO:0004370">
    <property type="term" value="F:glycerol kinase activity"/>
    <property type="evidence" value="ECO:0007669"/>
    <property type="project" value="UniProtKB-UniRule"/>
</dbReference>
<dbReference type="PROSITE" id="PS00933">
    <property type="entry name" value="FGGY_KINASES_1"/>
    <property type="match status" value="1"/>
</dbReference>
<dbReference type="EMBL" id="CP020953">
    <property type="protein sequence ID" value="AWI05643.1"/>
    <property type="molecule type" value="Genomic_DNA"/>
</dbReference>
<feature type="binding site" evidence="11">
    <location>
        <position position="12"/>
    </location>
    <ligand>
        <name>ADP</name>
        <dbReference type="ChEBI" id="CHEBI:456216"/>
    </ligand>
</feature>
<accession>A0A2U8DSA7</accession>
<keyword evidence="15" id="KW-1185">Reference proteome</keyword>
<dbReference type="Gene3D" id="3.30.420.40">
    <property type="match status" value="2"/>
</dbReference>
<keyword evidence="4 11" id="KW-0547">Nucleotide-binding</keyword>
<dbReference type="EC" id="2.7.1.30" evidence="11"/>
<keyword evidence="3 11" id="KW-0808">Transferase</keyword>
<dbReference type="GO" id="GO:0006072">
    <property type="term" value="P:glycerol-3-phosphate metabolic process"/>
    <property type="evidence" value="ECO:0007669"/>
    <property type="project" value="InterPro"/>
</dbReference>
<dbReference type="PIRSF" id="PIRSF000538">
    <property type="entry name" value="GlpK"/>
    <property type="match status" value="1"/>
</dbReference>
<feature type="binding site" evidence="11">
    <location>
        <position position="264"/>
    </location>
    <ligand>
        <name>ADP</name>
        <dbReference type="ChEBI" id="CHEBI:456216"/>
    </ligand>
</feature>
<evidence type="ECO:0000256" key="2">
    <source>
        <dbReference type="ARBA" id="ARBA00009156"/>
    </source>
</evidence>
<dbReference type="UniPathway" id="UPA00618">
    <property type="reaction ID" value="UER00672"/>
</dbReference>
<feature type="binding site" evidence="11">
    <location>
        <position position="408"/>
    </location>
    <ligand>
        <name>ADP</name>
        <dbReference type="ChEBI" id="CHEBI:456216"/>
    </ligand>
</feature>
<organism evidence="14 15">
    <name type="scientific">Clostridium drakei</name>
    <dbReference type="NCBI Taxonomy" id="332101"/>
    <lineage>
        <taxon>Bacteria</taxon>
        <taxon>Bacillati</taxon>
        <taxon>Bacillota</taxon>
        <taxon>Clostridia</taxon>
        <taxon>Eubacteriales</taxon>
        <taxon>Clostridiaceae</taxon>
        <taxon>Clostridium</taxon>
    </lineage>
</organism>
<gene>
    <name evidence="11" type="primary">glpK</name>
    <name evidence="14" type="ORF">B9W14_14400</name>
</gene>
<sequence>MGEYILTIDEGTTSARAIVLNHEGECISIADKEFNQYYPKSGWLEHDANEIWTTTIEVIKKALQSGNISDSEIKAIGITNQRETTVVWDKNTGKPLYNAIVWADRRTAEYCADLKSKGFESMVKEKTGLLLDPYFSGTKVRWILDNVEGAQAKAENGELYFSNIDGWIIWNLTNGKTHVTDYSNASRTLLFNINELKWDDELLKMLNIPASMLPEVKPSSGYFATATNIFSKVIPITGVAGDQQAATFGQCCFKKGMSKITFGTAGVLTLNIGNKPKISKNGLLTTIGWGLDGKVDYLFEGTVYNAGSSIQWLRDEMGFIEESSDSEHFAEKVHTSEELYVVPAFTGFAAPYWDPYARGVIVGITRGTNKNNIVRATSESLGYQTRDLIDALNEDMGEKVQVLKVDGGACRNNLITQFTSDIIGIPVERPENVETTAAGAAYLAGLAVGYWESEEDIACHRKIEKVFKPIIDENERSKLYKGWKRAVNAALVWSKDR</sequence>
<name>A0A2U8DSA7_9CLOT</name>
<dbReference type="Proteomes" id="UP000244910">
    <property type="component" value="Chromosome"/>
</dbReference>
<dbReference type="InterPro" id="IPR000577">
    <property type="entry name" value="Carb_kinase_FGGY"/>
</dbReference>
<feature type="binding site" evidence="11">
    <location>
        <position position="83"/>
    </location>
    <ligand>
        <name>glycerol</name>
        <dbReference type="ChEBI" id="CHEBI:17754"/>
    </ligand>
</feature>
<dbReference type="GO" id="GO:0005829">
    <property type="term" value="C:cytosol"/>
    <property type="evidence" value="ECO:0007669"/>
    <property type="project" value="TreeGrafter"/>
</dbReference>
<evidence type="ECO:0000256" key="7">
    <source>
        <dbReference type="ARBA" id="ARBA00022840"/>
    </source>
</evidence>
<feature type="binding site" evidence="11">
    <location>
        <position position="412"/>
    </location>
    <ligand>
        <name>ADP</name>
        <dbReference type="ChEBI" id="CHEBI:456216"/>
    </ligand>
</feature>
<dbReference type="InterPro" id="IPR018484">
    <property type="entry name" value="FGGY_N"/>
</dbReference>
<dbReference type="InterPro" id="IPR005999">
    <property type="entry name" value="Glycerol_kin"/>
</dbReference>
<evidence type="ECO:0000256" key="6">
    <source>
        <dbReference type="ARBA" id="ARBA00022798"/>
    </source>
</evidence>
<comment type="activity regulation">
    <text evidence="11">Activated by phosphorylation and inhibited by fructose 1,6-bisphosphate (FBP).</text>
</comment>
<comment type="similarity">
    <text evidence="2 11">Belongs to the FGGY kinase family.</text>
</comment>
<dbReference type="CDD" id="cd07786">
    <property type="entry name" value="FGGY_EcGK_like"/>
    <property type="match status" value="1"/>
</dbReference>
<feature type="binding site" evidence="11">
    <location>
        <position position="83"/>
    </location>
    <ligand>
        <name>sn-glycerol 3-phosphate</name>
        <dbReference type="ChEBI" id="CHEBI:57597"/>
    </ligand>
</feature>
<keyword evidence="5 11" id="KW-0418">Kinase</keyword>
<dbReference type="Pfam" id="PF00370">
    <property type="entry name" value="FGGY_N"/>
    <property type="match status" value="1"/>
</dbReference>
<dbReference type="InterPro" id="IPR043129">
    <property type="entry name" value="ATPase_NBD"/>
</dbReference>
<dbReference type="InterPro" id="IPR018483">
    <property type="entry name" value="Carb_kinase_FGGY_CS"/>
</dbReference>
<reference evidence="15" key="1">
    <citation type="submission" date="2017-04" db="EMBL/GenBank/DDBJ databases">
        <authorList>
            <person name="Song Y."/>
            <person name="Cho B.-K."/>
        </authorList>
    </citation>
    <scope>NUCLEOTIDE SEQUENCE [LARGE SCALE GENOMIC DNA]</scope>
    <source>
        <strain evidence="15">SL1</strain>
    </source>
</reference>
<feature type="binding site" evidence="11">
    <location>
        <position position="307"/>
    </location>
    <ligand>
        <name>ATP</name>
        <dbReference type="ChEBI" id="CHEBI:30616"/>
    </ligand>
</feature>
<dbReference type="Pfam" id="PF02782">
    <property type="entry name" value="FGGY_C"/>
    <property type="match status" value="1"/>
</dbReference>
<keyword evidence="6 11" id="KW-0319">Glycerol metabolism</keyword>
<feature type="binding site" evidence="11">
    <location>
        <position position="311"/>
    </location>
    <ligand>
        <name>ATP</name>
        <dbReference type="ChEBI" id="CHEBI:30616"/>
    </ligand>
</feature>
<evidence type="ECO:0000259" key="12">
    <source>
        <dbReference type="Pfam" id="PF00370"/>
    </source>
</evidence>
<evidence type="ECO:0000313" key="15">
    <source>
        <dbReference type="Proteomes" id="UP000244910"/>
    </source>
</evidence>
<feature type="binding site" evidence="11">
    <location>
        <position position="82"/>
    </location>
    <ligand>
        <name>sn-glycerol 3-phosphate</name>
        <dbReference type="ChEBI" id="CHEBI:57597"/>
    </ligand>
</feature>
<evidence type="ECO:0000256" key="3">
    <source>
        <dbReference type="ARBA" id="ARBA00022679"/>
    </source>
</evidence>
<dbReference type="AlphaFoldDB" id="A0A2U8DSA7"/>
<dbReference type="InterPro" id="IPR018485">
    <property type="entry name" value="FGGY_C"/>
</dbReference>
<proteinExistence type="inferred from homology"/>
<feature type="binding site" evidence="11">
    <location>
        <position position="134"/>
    </location>
    <ligand>
        <name>sn-glycerol 3-phosphate</name>
        <dbReference type="ChEBI" id="CHEBI:57597"/>
    </ligand>
</feature>
<dbReference type="OrthoDB" id="9805576at2"/>
<evidence type="ECO:0000256" key="8">
    <source>
        <dbReference type="ARBA" id="ARBA00052101"/>
    </source>
</evidence>
<feature type="binding site" evidence="11">
    <location>
        <position position="264"/>
    </location>
    <ligand>
        <name>ATP</name>
        <dbReference type="ChEBI" id="CHEBI:30616"/>
    </ligand>
</feature>
<feature type="binding site" evidence="11">
    <location>
        <position position="134"/>
    </location>
    <ligand>
        <name>glycerol</name>
        <dbReference type="ChEBI" id="CHEBI:17754"/>
    </ligand>
</feature>
<keyword evidence="7 11" id="KW-0067">ATP-binding</keyword>
<evidence type="ECO:0000313" key="14">
    <source>
        <dbReference type="EMBL" id="AWI05643.1"/>
    </source>
</evidence>
<dbReference type="GO" id="GO:0005524">
    <property type="term" value="F:ATP binding"/>
    <property type="evidence" value="ECO:0007669"/>
    <property type="project" value="UniProtKB-UniRule"/>
</dbReference>